<dbReference type="Proteomes" id="UP000276133">
    <property type="component" value="Unassembled WGS sequence"/>
</dbReference>
<organism evidence="1 2">
    <name type="scientific">Brachionus plicatilis</name>
    <name type="common">Marine rotifer</name>
    <name type="synonym">Brachionus muelleri</name>
    <dbReference type="NCBI Taxonomy" id="10195"/>
    <lineage>
        <taxon>Eukaryota</taxon>
        <taxon>Metazoa</taxon>
        <taxon>Spiralia</taxon>
        <taxon>Gnathifera</taxon>
        <taxon>Rotifera</taxon>
        <taxon>Eurotatoria</taxon>
        <taxon>Monogononta</taxon>
        <taxon>Pseudotrocha</taxon>
        <taxon>Ploima</taxon>
        <taxon>Brachionidae</taxon>
        <taxon>Brachionus</taxon>
    </lineage>
</organism>
<accession>A0A3M7R401</accession>
<keyword evidence="2" id="KW-1185">Reference proteome</keyword>
<protein>
    <submittedName>
        <fullName evidence="1">Uncharacterized protein</fullName>
    </submittedName>
</protein>
<gene>
    <name evidence="1" type="ORF">BpHYR1_032574</name>
</gene>
<dbReference type="EMBL" id="REGN01004297">
    <property type="protein sequence ID" value="RNA18179.1"/>
    <property type="molecule type" value="Genomic_DNA"/>
</dbReference>
<proteinExistence type="predicted"/>
<evidence type="ECO:0000313" key="2">
    <source>
        <dbReference type="Proteomes" id="UP000276133"/>
    </source>
</evidence>
<sequence length="100" mass="11586">MRAIDGQLLANALIPPTILVFGSISWPPQTWLILDFCLSQEIFSYHHRKVSFSVRDMCGQNFALGKKMAWFGQINLYSERILIVTIRKKALYQIFSNSKY</sequence>
<reference evidence="1 2" key="1">
    <citation type="journal article" date="2018" name="Sci. Rep.">
        <title>Genomic signatures of local adaptation to the degree of environmental predictability in rotifers.</title>
        <authorList>
            <person name="Franch-Gras L."/>
            <person name="Hahn C."/>
            <person name="Garcia-Roger E.M."/>
            <person name="Carmona M.J."/>
            <person name="Serra M."/>
            <person name="Gomez A."/>
        </authorList>
    </citation>
    <scope>NUCLEOTIDE SEQUENCE [LARGE SCALE GENOMIC DNA]</scope>
    <source>
        <strain evidence="1">HYR1</strain>
    </source>
</reference>
<dbReference type="AlphaFoldDB" id="A0A3M7R401"/>
<comment type="caution">
    <text evidence="1">The sequence shown here is derived from an EMBL/GenBank/DDBJ whole genome shotgun (WGS) entry which is preliminary data.</text>
</comment>
<evidence type="ECO:0000313" key="1">
    <source>
        <dbReference type="EMBL" id="RNA18179.1"/>
    </source>
</evidence>
<name>A0A3M7R401_BRAPC</name>